<evidence type="ECO:0000256" key="3">
    <source>
        <dbReference type="ARBA" id="ARBA00023163"/>
    </source>
</evidence>
<dbReference type="InterPro" id="IPR050109">
    <property type="entry name" value="HTH-type_TetR-like_transc_reg"/>
</dbReference>
<dbReference type="Proteomes" id="UP000023067">
    <property type="component" value="Unassembled WGS sequence"/>
</dbReference>
<dbReference type="GO" id="GO:0000976">
    <property type="term" value="F:transcription cis-regulatory region binding"/>
    <property type="evidence" value="ECO:0007669"/>
    <property type="project" value="TreeGrafter"/>
</dbReference>
<proteinExistence type="predicted"/>
<evidence type="ECO:0000256" key="1">
    <source>
        <dbReference type="ARBA" id="ARBA00023015"/>
    </source>
</evidence>
<dbReference type="OrthoDB" id="4746440at2"/>
<keyword evidence="2 4" id="KW-0238">DNA-binding</keyword>
<comment type="caution">
    <text evidence="6">The sequence shown here is derived from an EMBL/GenBank/DDBJ whole genome shotgun (WGS) entry which is preliminary data.</text>
</comment>
<evidence type="ECO:0000313" key="6">
    <source>
        <dbReference type="EMBL" id="EWS79718.1"/>
    </source>
</evidence>
<dbReference type="AlphaFoldDB" id="Z9JNY1"/>
<reference evidence="6 7" key="1">
    <citation type="submission" date="2014-02" db="EMBL/GenBank/DDBJ databases">
        <title>Genome sequence of Brachybacterium phenoliresistens strain W13A50.</title>
        <authorList>
            <person name="Wang X."/>
        </authorList>
    </citation>
    <scope>NUCLEOTIDE SEQUENCE [LARGE SCALE GENOMIC DNA]</scope>
    <source>
        <strain evidence="6 7">W13A50</strain>
    </source>
</reference>
<dbReference type="Gene3D" id="1.10.10.60">
    <property type="entry name" value="Homeodomain-like"/>
    <property type="match status" value="1"/>
</dbReference>
<dbReference type="EMBL" id="JDYK01000026">
    <property type="protein sequence ID" value="EWS79718.1"/>
    <property type="molecule type" value="Genomic_DNA"/>
</dbReference>
<organism evidence="6 7">
    <name type="scientific">Brachybacterium phenoliresistens</name>
    <dbReference type="NCBI Taxonomy" id="396014"/>
    <lineage>
        <taxon>Bacteria</taxon>
        <taxon>Bacillati</taxon>
        <taxon>Actinomycetota</taxon>
        <taxon>Actinomycetes</taxon>
        <taxon>Micrococcales</taxon>
        <taxon>Dermabacteraceae</taxon>
        <taxon>Brachybacterium</taxon>
    </lineage>
</organism>
<dbReference type="PANTHER" id="PTHR30055:SF234">
    <property type="entry name" value="HTH-TYPE TRANSCRIPTIONAL REGULATOR BETI"/>
    <property type="match status" value="1"/>
</dbReference>
<dbReference type="eggNOG" id="COG1309">
    <property type="taxonomic scope" value="Bacteria"/>
</dbReference>
<keyword evidence="7" id="KW-1185">Reference proteome</keyword>
<dbReference type="HOGENOM" id="CLU_069356_2_2_11"/>
<dbReference type="InterPro" id="IPR001647">
    <property type="entry name" value="HTH_TetR"/>
</dbReference>
<feature type="DNA-binding region" description="H-T-H motif" evidence="4">
    <location>
        <begin position="28"/>
        <end position="47"/>
    </location>
</feature>
<dbReference type="GO" id="GO:0003700">
    <property type="term" value="F:DNA-binding transcription factor activity"/>
    <property type="evidence" value="ECO:0007669"/>
    <property type="project" value="TreeGrafter"/>
</dbReference>
<keyword evidence="3" id="KW-0804">Transcription</keyword>
<dbReference type="PATRIC" id="fig|396014.3.peg.3462"/>
<dbReference type="PANTHER" id="PTHR30055">
    <property type="entry name" value="HTH-TYPE TRANSCRIPTIONAL REGULATOR RUTR"/>
    <property type="match status" value="1"/>
</dbReference>
<name>Z9JNY1_9MICO</name>
<dbReference type="PRINTS" id="PR00455">
    <property type="entry name" value="HTHTETR"/>
</dbReference>
<dbReference type="SUPFAM" id="SSF46689">
    <property type="entry name" value="Homeodomain-like"/>
    <property type="match status" value="1"/>
</dbReference>
<gene>
    <name evidence="6" type="ORF">BF93_09830</name>
</gene>
<dbReference type="Pfam" id="PF17754">
    <property type="entry name" value="TetR_C_14"/>
    <property type="match status" value="1"/>
</dbReference>
<protein>
    <submittedName>
        <fullName evidence="6">TetR family transcriptional regulator</fullName>
    </submittedName>
</protein>
<dbReference type="RefSeq" id="WP_051487155.1">
    <property type="nucleotide sequence ID" value="NZ_KK070008.1"/>
</dbReference>
<dbReference type="PROSITE" id="PS50977">
    <property type="entry name" value="HTH_TETR_2"/>
    <property type="match status" value="1"/>
</dbReference>
<evidence type="ECO:0000256" key="2">
    <source>
        <dbReference type="ARBA" id="ARBA00023125"/>
    </source>
</evidence>
<keyword evidence="1" id="KW-0805">Transcription regulation</keyword>
<evidence type="ECO:0000259" key="5">
    <source>
        <dbReference type="PROSITE" id="PS50977"/>
    </source>
</evidence>
<dbReference type="Gene3D" id="1.10.357.10">
    <property type="entry name" value="Tetracycline Repressor, domain 2"/>
    <property type="match status" value="1"/>
</dbReference>
<sequence>MGRWESTHARLLTAAAELFARQGYAATTTAQIAAAAQVSEMTLFRHVPSKEALLLEDRADPAIAAAVRERPAAEPALRAAVSGVAEAWGRLPATEVAALRRRLGIIVAEPSLHGAVERNSRESARAIAEALVARGTDRVAARVVASAVVAGLSEALLAWAAAPEESIEEFLGAAFAALAGEGPC</sequence>
<feature type="domain" description="HTH tetR-type" evidence="5">
    <location>
        <begin position="5"/>
        <end position="65"/>
    </location>
</feature>
<dbReference type="STRING" id="396014.BF93_09830"/>
<evidence type="ECO:0000256" key="4">
    <source>
        <dbReference type="PROSITE-ProRule" id="PRU00335"/>
    </source>
</evidence>
<accession>Z9JNY1</accession>
<dbReference type="Pfam" id="PF00440">
    <property type="entry name" value="TetR_N"/>
    <property type="match status" value="1"/>
</dbReference>
<dbReference type="InterPro" id="IPR009057">
    <property type="entry name" value="Homeodomain-like_sf"/>
</dbReference>
<evidence type="ECO:0000313" key="7">
    <source>
        <dbReference type="Proteomes" id="UP000023067"/>
    </source>
</evidence>
<dbReference type="InterPro" id="IPR041347">
    <property type="entry name" value="MftR_C"/>
</dbReference>